<dbReference type="EMBL" id="CP060052">
    <property type="protein sequence ID" value="QNE05723.1"/>
    <property type="molecule type" value="Genomic_DNA"/>
</dbReference>
<keyword evidence="1" id="KW-0472">Membrane</keyword>
<sequence length="161" mass="17337">MTDRILKALMSAIVGSIALLYVAHNLANIGAAHDFFAYTTGHADQNSYPVTLLPVPPPFVIVIAMGLVFALEFAAGLLCLYGAWHLFALRRADAAGFEAGKTWAKIGLGCAVLNWWGLFQGIAVAGYQLWQMPLGDGPMMGSWIYGGIAMMVLIYISQRGD</sequence>
<feature type="transmembrane region" description="Helical" evidence="1">
    <location>
        <begin position="5"/>
        <end position="23"/>
    </location>
</feature>
<dbReference type="Pfam" id="PF09933">
    <property type="entry name" value="DUF2165"/>
    <property type="match status" value="1"/>
</dbReference>
<reference evidence="2 3" key="1">
    <citation type="submission" date="2020-08" db="EMBL/GenBank/DDBJ databases">
        <authorList>
            <person name="Liu G."/>
            <person name="Sun C."/>
        </authorList>
    </citation>
    <scope>NUCLEOTIDE SEQUENCE [LARGE SCALE GENOMIC DNA]</scope>
    <source>
        <strain evidence="2 3">OT19</strain>
    </source>
</reference>
<name>A0A7G6VVF8_9SPHN</name>
<proteinExistence type="predicted"/>
<accession>A0A7G6VVF8</accession>
<feature type="transmembrane region" description="Helical" evidence="1">
    <location>
        <begin position="108"/>
        <end position="130"/>
    </location>
</feature>
<dbReference type="InterPro" id="IPR018681">
    <property type="entry name" value="DUF2165_transmembrane"/>
</dbReference>
<feature type="transmembrane region" description="Helical" evidence="1">
    <location>
        <begin position="59"/>
        <end position="87"/>
    </location>
</feature>
<dbReference type="Proteomes" id="UP000515297">
    <property type="component" value="Chromosome"/>
</dbReference>
<organism evidence="2 3">
    <name type="scientific">Croceicoccus marinus</name>
    <dbReference type="NCBI Taxonomy" id="450378"/>
    <lineage>
        <taxon>Bacteria</taxon>
        <taxon>Pseudomonadati</taxon>
        <taxon>Pseudomonadota</taxon>
        <taxon>Alphaproteobacteria</taxon>
        <taxon>Sphingomonadales</taxon>
        <taxon>Erythrobacteraceae</taxon>
        <taxon>Croceicoccus</taxon>
    </lineage>
</organism>
<dbReference type="AlphaFoldDB" id="A0A7G6VVF8"/>
<gene>
    <name evidence="2" type="ORF">H4O24_03315</name>
</gene>
<evidence type="ECO:0000256" key="1">
    <source>
        <dbReference type="SAM" id="Phobius"/>
    </source>
</evidence>
<keyword evidence="1" id="KW-0812">Transmembrane</keyword>
<feature type="transmembrane region" description="Helical" evidence="1">
    <location>
        <begin position="142"/>
        <end position="158"/>
    </location>
</feature>
<protein>
    <submittedName>
        <fullName evidence="2">DUF2165 family protein</fullName>
    </submittedName>
</protein>
<evidence type="ECO:0000313" key="2">
    <source>
        <dbReference type="EMBL" id="QNE05723.1"/>
    </source>
</evidence>
<dbReference type="RefSeq" id="WP_185884792.1">
    <property type="nucleotide sequence ID" value="NZ_CP060052.1"/>
</dbReference>
<evidence type="ECO:0000313" key="3">
    <source>
        <dbReference type="Proteomes" id="UP000515297"/>
    </source>
</evidence>
<keyword evidence="1" id="KW-1133">Transmembrane helix</keyword>